<gene>
    <name evidence="1" type="ORF">HMI01_10880</name>
    <name evidence="2" type="ORF">SAMN05421668_10954</name>
</gene>
<dbReference type="AlphaFoldDB" id="A0A1I6SHD3"/>
<dbReference type="RefSeq" id="WP_089853915.1">
    <property type="nucleotide sequence ID" value="NZ_BJWJ01000008.1"/>
</dbReference>
<dbReference type="EMBL" id="BJWJ01000008">
    <property type="protein sequence ID" value="GEM04100.1"/>
    <property type="molecule type" value="Genomic_DNA"/>
</dbReference>
<dbReference type="OrthoDB" id="2300838at2"/>
<protein>
    <submittedName>
        <fullName evidence="2">Uncharacterized protein</fullName>
    </submittedName>
</protein>
<evidence type="ECO:0000313" key="4">
    <source>
        <dbReference type="Proteomes" id="UP000321773"/>
    </source>
</evidence>
<accession>A0A1I6SHD3</accession>
<sequence length="88" mass="10025">MQAKVIKDFHDKETNNLYKKGQFYSHSDEGRVDSLIIKGFLGEKSKQPPKEDEYPKHLGGPYYELSNGEKVKGKQEAIEAQKAQKAVK</sequence>
<reference evidence="2 3" key="1">
    <citation type="submission" date="2016-10" db="EMBL/GenBank/DDBJ databases">
        <authorList>
            <person name="de Groot N.N."/>
        </authorList>
    </citation>
    <scope>NUCLEOTIDE SEQUENCE [LARGE SCALE GENOMIC DNA]</scope>
    <source>
        <strain evidence="2 3">DSM 17074</strain>
    </source>
</reference>
<dbReference type="EMBL" id="FPAI01000009">
    <property type="protein sequence ID" value="SFS76382.1"/>
    <property type="molecule type" value="Genomic_DNA"/>
</dbReference>
<dbReference type="STRING" id="306541.SAMN05421668_10954"/>
<evidence type="ECO:0000313" key="1">
    <source>
        <dbReference type="EMBL" id="GEM04100.1"/>
    </source>
</evidence>
<evidence type="ECO:0000313" key="3">
    <source>
        <dbReference type="Proteomes" id="UP000199139"/>
    </source>
</evidence>
<evidence type="ECO:0000313" key="2">
    <source>
        <dbReference type="EMBL" id="SFS76382.1"/>
    </source>
</evidence>
<keyword evidence="4" id="KW-1185">Reference proteome</keyword>
<organism evidence="2 3">
    <name type="scientific">Halolactibacillus miurensis</name>
    <dbReference type="NCBI Taxonomy" id="306541"/>
    <lineage>
        <taxon>Bacteria</taxon>
        <taxon>Bacillati</taxon>
        <taxon>Bacillota</taxon>
        <taxon>Bacilli</taxon>
        <taxon>Bacillales</taxon>
        <taxon>Bacillaceae</taxon>
        <taxon>Halolactibacillus</taxon>
    </lineage>
</organism>
<proteinExistence type="predicted"/>
<name>A0A1I6SHD3_9BACI</name>
<dbReference type="Proteomes" id="UP000199139">
    <property type="component" value="Unassembled WGS sequence"/>
</dbReference>
<reference evidence="1 4" key="2">
    <citation type="submission" date="2019-07" db="EMBL/GenBank/DDBJ databases">
        <title>Whole genome shotgun sequence of Halolactibacillus miurensis NBRC 100873.</title>
        <authorList>
            <person name="Hosoyama A."/>
            <person name="Uohara A."/>
            <person name="Ohji S."/>
            <person name="Ichikawa N."/>
        </authorList>
    </citation>
    <scope>NUCLEOTIDE SEQUENCE [LARGE SCALE GENOMIC DNA]</scope>
    <source>
        <strain evidence="1 4">NBRC 100873</strain>
    </source>
</reference>
<dbReference type="Proteomes" id="UP000321773">
    <property type="component" value="Unassembled WGS sequence"/>
</dbReference>